<feature type="compositionally biased region" description="Basic and acidic residues" evidence="1">
    <location>
        <begin position="59"/>
        <end position="70"/>
    </location>
</feature>
<dbReference type="GO" id="GO:0046847">
    <property type="term" value="P:filopodium assembly"/>
    <property type="evidence" value="ECO:0007669"/>
    <property type="project" value="TreeGrafter"/>
</dbReference>
<protein>
    <submittedName>
        <fullName evidence="2">Uncharacterized protein</fullName>
    </submittedName>
</protein>
<feature type="region of interest" description="Disordered" evidence="1">
    <location>
        <begin position="59"/>
        <end position="94"/>
    </location>
</feature>
<dbReference type="EMBL" id="JACASF010000010">
    <property type="protein sequence ID" value="KAF6453009.1"/>
    <property type="molecule type" value="Genomic_DNA"/>
</dbReference>
<organism evidence="2 3">
    <name type="scientific">Molossus molossus</name>
    <name type="common">Pallas' mastiff bat</name>
    <name type="synonym">Vespertilio molossus</name>
    <dbReference type="NCBI Taxonomy" id="27622"/>
    <lineage>
        <taxon>Eukaryota</taxon>
        <taxon>Metazoa</taxon>
        <taxon>Chordata</taxon>
        <taxon>Craniata</taxon>
        <taxon>Vertebrata</taxon>
        <taxon>Euteleostomi</taxon>
        <taxon>Mammalia</taxon>
        <taxon>Eutheria</taxon>
        <taxon>Laurasiatheria</taxon>
        <taxon>Chiroptera</taxon>
        <taxon>Yangochiroptera</taxon>
        <taxon>Molossidae</taxon>
        <taxon>Molossus</taxon>
    </lineage>
</organism>
<comment type="caution">
    <text evidence="2">The sequence shown here is derived from an EMBL/GenBank/DDBJ whole genome shotgun (WGS) entry which is preliminary data.</text>
</comment>
<sequence>MLSQGGVTEEKLFLYPLFINPLRLMLRGVRIKVDKRQICKRKDSFILWVVTEEPWRRGSSLEDERTEAQRLSRRRWGSGRRSRPRPLSDYGQFAGRSLSIPEDSIAVDPQKEDTVDSDHQLSMASVVPADQSTAMGCPRGGQRRRPISVIGGVSFYGSGQTEAIENLLTQPAARPPVPAHQVPPYKAVSARFRPFTFSQSTPIGLDRVGRRRQMRASNKLSLLPLLSSSMKLFSDIKGNLVRPAWLSG</sequence>
<evidence type="ECO:0000313" key="2">
    <source>
        <dbReference type="EMBL" id="KAF6453009.1"/>
    </source>
</evidence>
<reference evidence="2 3" key="1">
    <citation type="journal article" date="2020" name="Nature">
        <title>Six reference-quality genomes reveal evolution of bat adaptations.</title>
        <authorList>
            <person name="Jebb D."/>
            <person name="Huang Z."/>
            <person name="Pippel M."/>
            <person name="Hughes G.M."/>
            <person name="Lavrichenko K."/>
            <person name="Devanna P."/>
            <person name="Winkler S."/>
            <person name="Jermiin L.S."/>
            <person name="Skirmuntt E.C."/>
            <person name="Katzourakis A."/>
            <person name="Burkitt-Gray L."/>
            <person name="Ray D.A."/>
            <person name="Sullivan K.A.M."/>
            <person name="Roscito J.G."/>
            <person name="Kirilenko B.M."/>
            <person name="Davalos L.M."/>
            <person name="Corthals A.P."/>
            <person name="Power M.L."/>
            <person name="Jones G."/>
            <person name="Ransome R.D."/>
            <person name="Dechmann D.K.N."/>
            <person name="Locatelli A.G."/>
            <person name="Puechmaille S.J."/>
            <person name="Fedrigo O."/>
            <person name="Jarvis E.D."/>
            <person name="Hiller M."/>
            <person name="Vernes S.C."/>
            <person name="Myers E.W."/>
            <person name="Teeling E.C."/>
        </authorList>
    </citation>
    <scope>NUCLEOTIDE SEQUENCE [LARGE SCALE GENOMIC DNA]</scope>
    <source>
        <strain evidence="2">MMolMol1</strain>
        <tissue evidence="2">Muscle</tissue>
    </source>
</reference>
<gene>
    <name evidence="2" type="ORF">HJG59_008280</name>
</gene>
<dbReference type="InterPro" id="IPR053086">
    <property type="entry name" value="RhoGEF_domain"/>
</dbReference>
<proteinExistence type="predicted"/>
<dbReference type="Proteomes" id="UP000550707">
    <property type="component" value="Unassembled WGS sequence"/>
</dbReference>
<name>A0A7J8G029_MOLMO</name>
<dbReference type="GO" id="GO:0005829">
    <property type="term" value="C:cytosol"/>
    <property type="evidence" value="ECO:0007669"/>
    <property type="project" value="TreeGrafter"/>
</dbReference>
<dbReference type="GO" id="GO:0005085">
    <property type="term" value="F:guanyl-nucleotide exchange factor activity"/>
    <property type="evidence" value="ECO:0007669"/>
    <property type="project" value="TreeGrafter"/>
</dbReference>
<dbReference type="PANTHER" id="PTHR45834:SF5">
    <property type="entry name" value="SPERMATOGENESIS-ASSOCIATED PROTEIN 13"/>
    <property type="match status" value="1"/>
</dbReference>
<accession>A0A7J8G029</accession>
<dbReference type="AlphaFoldDB" id="A0A7J8G029"/>
<evidence type="ECO:0000313" key="3">
    <source>
        <dbReference type="Proteomes" id="UP000550707"/>
    </source>
</evidence>
<keyword evidence="3" id="KW-1185">Reference proteome</keyword>
<dbReference type="PANTHER" id="PTHR45834">
    <property type="entry name" value="RHO GUANINE NUCLEOTIDE EXCHANGE FACTOR 9-RELATED"/>
    <property type="match status" value="1"/>
</dbReference>
<evidence type="ECO:0000256" key="1">
    <source>
        <dbReference type="SAM" id="MobiDB-lite"/>
    </source>
</evidence>
<dbReference type="GO" id="GO:0030032">
    <property type="term" value="P:lamellipodium assembly"/>
    <property type="evidence" value="ECO:0007669"/>
    <property type="project" value="TreeGrafter"/>
</dbReference>
<feature type="compositionally biased region" description="Basic residues" evidence="1">
    <location>
        <begin position="71"/>
        <end position="84"/>
    </location>
</feature>